<protein>
    <recommendedName>
        <fullName evidence="7">Centriolar satellite-associated tubulin polyglutamylase complex regulator 1</fullName>
    </recommendedName>
</protein>
<dbReference type="GO" id="GO:0034451">
    <property type="term" value="C:centriolar satellite"/>
    <property type="evidence" value="ECO:0007669"/>
    <property type="project" value="UniProtKB-SubCell"/>
</dbReference>
<dbReference type="Gene3D" id="1.20.890.10">
    <property type="entry name" value="cAMP-dependent protein kinase regulatory subunit, dimerization-anchoring domain"/>
    <property type="match status" value="1"/>
</dbReference>
<dbReference type="GO" id="GO:0005874">
    <property type="term" value="C:microtubule"/>
    <property type="evidence" value="ECO:0007669"/>
    <property type="project" value="UniProtKB-KW"/>
</dbReference>
<dbReference type="Proteomes" id="UP000507470">
    <property type="component" value="Unassembled WGS sequence"/>
</dbReference>
<keyword evidence="5" id="KW-0206">Cytoskeleton</keyword>
<reference evidence="10 11" key="1">
    <citation type="submission" date="2020-06" db="EMBL/GenBank/DDBJ databases">
        <authorList>
            <person name="Li R."/>
            <person name="Bekaert M."/>
        </authorList>
    </citation>
    <scope>NUCLEOTIDE SEQUENCE [LARGE SCALE GENOMIC DNA]</scope>
    <source>
        <strain evidence="11">wild</strain>
    </source>
</reference>
<dbReference type="PANTHER" id="PTHR34252:SF1">
    <property type="entry name" value="CENTRIOLAR SATELLITE-ASSOCIATED TUBULIN POLYGLUTAMYLASE COMPLEX REGULATOR 1"/>
    <property type="match status" value="1"/>
</dbReference>
<gene>
    <name evidence="10" type="ORF">MCOR_56809</name>
</gene>
<keyword evidence="2" id="KW-0963">Cytoplasm</keyword>
<sequence>MSAEDRFSMSAEKYLAKHNILIYFEDSIAQLLEHREENPKLNSIKFLSEYFNALRDGNHTMFREYSFVHVTSHNRASFVRLFWKCYRQIGKKGDLLSVNEYHSLLTLLCPDFPFEIVQKTARIILLDDAMDCLISFSDFIYAFQIQFYYEEFIEKVHDQYQSLIQTQRSPRDPVVVPSGTDDTSIHQNSHHPADGVDAMQYFRAVFPLCDRSNYSTPPANSLKEILFNVPRVSFYGFLMAMAKSESINDHIGRLPPKSELLEGADSELTSPTIRLKARLGQTPSSSPETAPVSQNHAQNVYSTKSSHTVTSRPPSAARAKTLAGKGNRAPVVKKKESSDESSDSDTDSSDDTI</sequence>
<evidence type="ECO:0000256" key="7">
    <source>
        <dbReference type="ARBA" id="ARBA00033769"/>
    </source>
</evidence>
<evidence type="ECO:0000256" key="2">
    <source>
        <dbReference type="ARBA" id="ARBA00022490"/>
    </source>
</evidence>
<feature type="region of interest" description="Disordered" evidence="9">
    <location>
        <begin position="168"/>
        <end position="188"/>
    </location>
</feature>
<comment type="subcellular location">
    <subcellularLocation>
        <location evidence="1">Cytoplasm</location>
        <location evidence="1">Cytoskeleton</location>
        <location evidence="1">Microtubule organizing center</location>
        <location evidence="1">Centrosome</location>
        <location evidence="1">Centriolar satellite</location>
    </subcellularLocation>
</comment>
<dbReference type="PANTHER" id="PTHR34252">
    <property type="entry name" value="UPF0705 PROTEIN C11ORF49"/>
    <property type="match status" value="1"/>
</dbReference>
<dbReference type="OrthoDB" id="197906at2759"/>
<evidence type="ECO:0000256" key="4">
    <source>
        <dbReference type="ARBA" id="ARBA00022701"/>
    </source>
</evidence>
<comment type="function">
    <text evidence="8">Regulator of the tubulin polyglutamylase complex (TPGC) that controls cytoskeletal organization, nuclear shape, and cilium disassembly by balancing microtubule and actin assembly. Regulates the assembly and stability of the TPGC and thereby modulates polyglutamylation of the microtubule, which antagonizes MAP4 binding.</text>
</comment>
<keyword evidence="11" id="KW-1185">Reference proteome</keyword>
<evidence type="ECO:0000313" key="10">
    <source>
        <dbReference type="EMBL" id="CAC5424950.1"/>
    </source>
</evidence>
<evidence type="ECO:0000256" key="8">
    <source>
        <dbReference type="ARBA" id="ARBA00045673"/>
    </source>
</evidence>
<dbReference type="CDD" id="cd22959">
    <property type="entry name" value="DD_C11orf49"/>
    <property type="match status" value="1"/>
</dbReference>
<feature type="compositionally biased region" description="Polar residues" evidence="9">
    <location>
        <begin position="281"/>
        <end position="313"/>
    </location>
</feature>
<organism evidence="10 11">
    <name type="scientific">Mytilus coruscus</name>
    <name type="common">Sea mussel</name>
    <dbReference type="NCBI Taxonomy" id="42192"/>
    <lineage>
        <taxon>Eukaryota</taxon>
        <taxon>Metazoa</taxon>
        <taxon>Spiralia</taxon>
        <taxon>Lophotrochozoa</taxon>
        <taxon>Mollusca</taxon>
        <taxon>Bivalvia</taxon>
        <taxon>Autobranchia</taxon>
        <taxon>Pteriomorphia</taxon>
        <taxon>Mytilida</taxon>
        <taxon>Mytiloidea</taxon>
        <taxon>Mytilidae</taxon>
        <taxon>Mytilinae</taxon>
        <taxon>Mytilus</taxon>
    </lineage>
</organism>
<evidence type="ECO:0000256" key="5">
    <source>
        <dbReference type="ARBA" id="ARBA00023212"/>
    </source>
</evidence>
<accession>A0A6J8EWR8</accession>
<feature type="region of interest" description="Disordered" evidence="9">
    <location>
        <begin position="279"/>
        <end position="353"/>
    </location>
</feature>
<evidence type="ECO:0000256" key="3">
    <source>
        <dbReference type="ARBA" id="ARBA00022553"/>
    </source>
</evidence>
<comment type="similarity">
    <text evidence="6">Belongs to the CSTPP1 family.</text>
</comment>
<dbReference type="AlphaFoldDB" id="A0A6J8EWR8"/>
<evidence type="ECO:0000313" key="11">
    <source>
        <dbReference type="Proteomes" id="UP000507470"/>
    </source>
</evidence>
<dbReference type="SUPFAM" id="SSF47391">
    <property type="entry name" value="Dimerization-anchoring domain of cAMP-dependent PK regulatory subunit"/>
    <property type="match status" value="1"/>
</dbReference>
<dbReference type="EMBL" id="CACVKT020010119">
    <property type="protein sequence ID" value="CAC5424950.1"/>
    <property type="molecule type" value="Genomic_DNA"/>
</dbReference>
<evidence type="ECO:0000256" key="9">
    <source>
        <dbReference type="SAM" id="MobiDB-lite"/>
    </source>
</evidence>
<proteinExistence type="inferred from homology"/>
<keyword evidence="4" id="KW-0493">Microtubule</keyword>
<dbReference type="InterPro" id="IPR038968">
    <property type="entry name" value="CSTPP1"/>
</dbReference>
<name>A0A6J8EWR8_MYTCO</name>
<evidence type="ECO:0000256" key="1">
    <source>
        <dbReference type="ARBA" id="ARBA00004607"/>
    </source>
</evidence>
<feature type="compositionally biased region" description="Acidic residues" evidence="9">
    <location>
        <begin position="339"/>
        <end position="353"/>
    </location>
</feature>
<evidence type="ECO:0000256" key="6">
    <source>
        <dbReference type="ARBA" id="ARBA00033750"/>
    </source>
</evidence>
<keyword evidence="3" id="KW-0597">Phosphoprotein</keyword>